<dbReference type="Proteomes" id="UP001487296">
    <property type="component" value="Unassembled WGS sequence"/>
</dbReference>
<feature type="chain" id="PRO_5046200055" evidence="1">
    <location>
        <begin position="21"/>
        <end position="395"/>
    </location>
</feature>
<proteinExistence type="predicted"/>
<sequence length="395" mass="43423">MKYLHKLMTLPLLVLPFLFAACDEDRDSNPTLDLSHVAEGFVLNTPAYAENIYDLAKSEGVELTCSQPNYGEGVPYLVRYFVQVSLDPTFGQTNSEAAFKELSTSFTKAKMNANAVEFNNAVVDLFQAANPDADVPATLPVYVRLRAIIDGTMTENLGETFSNVITLPQVRAQYQAPDVEYPGCLYVVGSSIQEAWSSWKQVPAVYGLQGQYYTMVYVPAGGAFKWGTAEGDWRGYGRITIDDQAGAGVSNNDDDNIVLANGGWYALLFDGEMTADKKAINYKLHIYPGEAYIMGNAAGTWDEASPAAAMQAPADQNGEWVSPAFTGTGELRAYIHIPNVEWWRTEFTLLNGSLYFRDINIPENWSANAGPEYSVSCAPGQKLYVNFDKNTGEVK</sequence>
<evidence type="ECO:0000256" key="1">
    <source>
        <dbReference type="SAM" id="SignalP"/>
    </source>
</evidence>
<keyword evidence="4" id="KW-1185">Reference proteome</keyword>
<dbReference type="Pfam" id="PF16411">
    <property type="entry name" value="SusF_SusE"/>
    <property type="match status" value="2"/>
</dbReference>
<keyword evidence="1" id="KW-0732">Signal</keyword>
<evidence type="ECO:0000259" key="2">
    <source>
        <dbReference type="Pfam" id="PF16411"/>
    </source>
</evidence>
<dbReference type="EMBL" id="JBBNFP010000027">
    <property type="protein sequence ID" value="MEQ2486941.1"/>
    <property type="molecule type" value="Genomic_DNA"/>
</dbReference>
<dbReference type="Gene3D" id="2.60.40.3620">
    <property type="match status" value="1"/>
</dbReference>
<evidence type="ECO:0000313" key="4">
    <source>
        <dbReference type="Proteomes" id="UP001487296"/>
    </source>
</evidence>
<dbReference type="Gene3D" id="2.60.40.3610">
    <property type="match status" value="1"/>
</dbReference>
<dbReference type="InterPro" id="IPR032187">
    <property type="entry name" value="SusF/SusE-like_C"/>
</dbReference>
<dbReference type="PROSITE" id="PS51257">
    <property type="entry name" value="PROKAR_LIPOPROTEIN"/>
    <property type="match status" value="1"/>
</dbReference>
<gene>
    <name evidence="3" type="ORF">AAAT34_07715</name>
</gene>
<protein>
    <submittedName>
        <fullName evidence="3">SusF/SusE family outer membrane protein</fullName>
    </submittedName>
</protein>
<feature type="domain" description="Outer membrane protein SusF/SusE-like C-terminal" evidence="2">
    <location>
        <begin position="291"/>
        <end position="393"/>
    </location>
</feature>
<feature type="domain" description="Outer membrane protein SusF/SusE-like C-terminal" evidence="2">
    <location>
        <begin position="185"/>
        <end position="269"/>
    </location>
</feature>
<dbReference type="RefSeq" id="WP_215760298.1">
    <property type="nucleotide sequence ID" value="NZ_JAHKBE010000037.1"/>
</dbReference>
<reference evidence="3 4" key="1">
    <citation type="submission" date="2024-04" db="EMBL/GenBank/DDBJ databases">
        <title>Human intestinal bacterial collection.</title>
        <authorList>
            <person name="Pauvert C."/>
            <person name="Hitch T.C.A."/>
            <person name="Clavel T."/>
        </authorList>
    </citation>
    <scope>NUCLEOTIDE SEQUENCE [LARGE SCALE GENOMIC DNA]</scope>
    <source>
        <strain evidence="3 4">CLA-AA-H145</strain>
    </source>
</reference>
<dbReference type="CDD" id="cd12965">
    <property type="entry name" value="CBM-Eb_CBM-Fb"/>
    <property type="match status" value="1"/>
</dbReference>
<comment type="caution">
    <text evidence="3">The sequence shown here is derived from an EMBL/GenBank/DDBJ whole genome shotgun (WGS) entry which is preliminary data.</text>
</comment>
<organism evidence="3 4">
    <name type="scientific">Hallella faecis</name>
    <dbReference type="NCBI Taxonomy" id="2841596"/>
    <lineage>
        <taxon>Bacteria</taxon>
        <taxon>Pseudomonadati</taxon>
        <taxon>Bacteroidota</taxon>
        <taxon>Bacteroidia</taxon>
        <taxon>Bacteroidales</taxon>
        <taxon>Prevotellaceae</taxon>
        <taxon>Hallella</taxon>
    </lineage>
</organism>
<feature type="signal peptide" evidence="1">
    <location>
        <begin position="1"/>
        <end position="20"/>
    </location>
</feature>
<evidence type="ECO:0000313" key="3">
    <source>
        <dbReference type="EMBL" id="MEQ2486941.1"/>
    </source>
</evidence>
<name>A0ABV1FR98_9BACT</name>
<accession>A0ABV1FR98</accession>
<dbReference type="CDD" id="cd12966">
    <property type="entry name" value="CBM-Ec_CBM-Fc"/>
    <property type="match status" value="1"/>
</dbReference>